<dbReference type="GO" id="GO:0005737">
    <property type="term" value="C:cytoplasm"/>
    <property type="evidence" value="ECO:0007669"/>
    <property type="project" value="UniProtKB-SubCell"/>
</dbReference>
<dbReference type="Gene3D" id="3.10.50.40">
    <property type="match status" value="1"/>
</dbReference>
<dbReference type="GO" id="GO:0042026">
    <property type="term" value="P:protein refolding"/>
    <property type="evidence" value="ECO:0007669"/>
    <property type="project" value="UniProtKB-ARBA"/>
</dbReference>
<evidence type="ECO:0000259" key="11">
    <source>
        <dbReference type="PROSITE" id="PS50059"/>
    </source>
</evidence>
<dbReference type="RefSeq" id="WP_137263296.1">
    <property type="nucleotide sequence ID" value="NZ_SZQL01000017.1"/>
</dbReference>
<evidence type="ECO:0000256" key="5">
    <source>
        <dbReference type="ARBA" id="ARBA00023110"/>
    </source>
</evidence>
<sequence>MEQVKKGDTVQIHYRGRLEDGTVFDSSEGRQPLEFEVGSGQVIPGFDTGVTGMEPGEKKTIHIPAVEAYGPRHEHMIMEFPRDRFPADITPEEGMTLNMSDGQGQVIPVVITEVKDDVVLLDANHQLAGKDLIFDLELVSINGQGKSKIIMP</sequence>
<comment type="function">
    <text evidence="8">Also involved in hydrogenase metallocenter assembly, probably by participating in the nickel insertion step. This function in hydrogenase biosynthesis requires chaperone activity and the presence of the metal-binding domain, but not PPIase activity.</text>
</comment>
<evidence type="ECO:0000256" key="10">
    <source>
        <dbReference type="RuleBase" id="RU003915"/>
    </source>
</evidence>
<accession>A0A4U3KU66</accession>
<dbReference type="SUPFAM" id="SSF54534">
    <property type="entry name" value="FKBP-like"/>
    <property type="match status" value="1"/>
</dbReference>
<proteinExistence type="inferred from homology"/>
<comment type="subcellular location">
    <subcellularLocation>
        <location evidence="2">Cytoplasm</location>
    </subcellularLocation>
</comment>
<comment type="similarity">
    <text evidence="3 10">Belongs to the FKBP-type PPIase family.</text>
</comment>
<evidence type="ECO:0000256" key="6">
    <source>
        <dbReference type="ARBA" id="ARBA00023186"/>
    </source>
</evidence>
<gene>
    <name evidence="12" type="ORF">FC093_18475</name>
</gene>
<keyword evidence="7 9" id="KW-0413">Isomerase</keyword>
<evidence type="ECO:0000256" key="8">
    <source>
        <dbReference type="ARBA" id="ARBA00037071"/>
    </source>
</evidence>
<organism evidence="12 13">
    <name type="scientific">Ilyomonas limi</name>
    <dbReference type="NCBI Taxonomy" id="2575867"/>
    <lineage>
        <taxon>Bacteria</taxon>
        <taxon>Pseudomonadati</taxon>
        <taxon>Bacteroidota</taxon>
        <taxon>Chitinophagia</taxon>
        <taxon>Chitinophagales</taxon>
        <taxon>Chitinophagaceae</taxon>
        <taxon>Ilyomonas</taxon>
    </lineage>
</organism>
<evidence type="ECO:0000313" key="13">
    <source>
        <dbReference type="Proteomes" id="UP000305848"/>
    </source>
</evidence>
<reference evidence="12 13" key="1">
    <citation type="submission" date="2019-05" db="EMBL/GenBank/DDBJ databases">
        <title>Panacibacter sp. strain 17mud1-8 Genome sequencing and assembly.</title>
        <authorList>
            <person name="Chhetri G."/>
        </authorList>
    </citation>
    <scope>NUCLEOTIDE SEQUENCE [LARGE SCALE GENOMIC DNA]</scope>
    <source>
        <strain evidence="12 13">17mud1-8</strain>
    </source>
</reference>
<protein>
    <recommendedName>
        <fullName evidence="10">Peptidyl-prolyl cis-trans isomerase</fullName>
        <ecNumber evidence="10">5.2.1.8</ecNumber>
    </recommendedName>
</protein>
<keyword evidence="5 9" id="KW-0697">Rotamase</keyword>
<dbReference type="EMBL" id="SZQL01000017">
    <property type="protein sequence ID" value="TKK65988.1"/>
    <property type="molecule type" value="Genomic_DNA"/>
</dbReference>
<dbReference type="PANTHER" id="PTHR47861:SF3">
    <property type="entry name" value="FKBP-TYPE PEPTIDYL-PROLYL CIS-TRANS ISOMERASE SLYD"/>
    <property type="match status" value="1"/>
</dbReference>
<comment type="catalytic activity">
    <reaction evidence="1 9 10">
        <text>[protein]-peptidylproline (omega=180) = [protein]-peptidylproline (omega=0)</text>
        <dbReference type="Rhea" id="RHEA:16237"/>
        <dbReference type="Rhea" id="RHEA-COMP:10747"/>
        <dbReference type="Rhea" id="RHEA-COMP:10748"/>
        <dbReference type="ChEBI" id="CHEBI:83833"/>
        <dbReference type="ChEBI" id="CHEBI:83834"/>
        <dbReference type="EC" id="5.2.1.8"/>
    </reaction>
</comment>
<dbReference type="Proteomes" id="UP000305848">
    <property type="component" value="Unassembled WGS sequence"/>
</dbReference>
<keyword evidence="6" id="KW-0143">Chaperone</keyword>
<dbReference type="InterPro" id="IPR046357">
    <property type="entry name" value="PPIase_dom_sf"/>
</dbReference>
<evidence type="ECO:0000256" key="3">
    <source>
        <dbReference type="ARBA" id="ARBA00006577"/>
    </source>
</evidence>
<dbReference type="InterPro" id="IPR001179">
    <property type="entry name" value="PPIase_FKBP_dom"/>
</dbReference>
<name>A0A4U3KU66_9BACT</name>
<dbReference type="Pfam" id="PF00254">
    <property type="entry name" value="FKBP_C"/>
    <property type="match status" value="1"/>
</dbReference>
<dbReference type="AlphaFoldDB" id="A0A4U3KU66"/>
<evidence type="ECO:0000256" key="9">
    <source>
        <dbReference type="PROSITE-ProRule" id="PRU00277"/>
    </source>
</evidence>
<keyword evidence="13" id="KW-1185">Reference proteome</keyword>
<dbReference type="PROSITE" id="PS50059">
    <property type="entry name" value="FKBP_PPIASE"/>
    <property type="match status" value="1"/>
</dbReference>
<dbReference type="OrthoDB" id="9808891at2"/>
<feature type="domain" description="PPIase FKBP-type" evidence="11">
    <location>
        <begin position="7"/>
        <end position="90"/>
    </location>
</feature>
<dbReference type="EC" id="5.2.1.8" evidence="10"/>
<evidence type="ECO:0000256" key="7">
    <source>
        <dbReference type="ARBA" id="ARBA00023235"/>
    </source>
</evidence>
<keyword evidence="4" id="KW-0963">Cytoplasm</keyword>
<comment type="caution">
    <text evidence="12">The sequence shown here is derived from an EMBL/GenBank/DDBJ whole genome shotgun (WGS) entry which is preliminary data.</text>
</comment>
<evidence type="ECO:0000256" key="4">
    <source>
        <dbReference type="ARBA" id="ARBA00022490"/>
    </source>
</evidence>
<evidence type="ECO:0000313" key="12">
    <source>
        <dbReference type="EMBL" id="TKK65988.1"/>
    </source>
</evidence>
<evidence type="ECO:0000256" key="1">
    <source>
        <dbReference type="ARBA" id="ARBA00000971"/>
    </source>
</evidence>
<evidence type="ECO:0000256" key="2">
    <source>
        <dbReference type="ARBA" id="ARBA00004496"/>
    </source>
</evidence>
<dbReference type="PANTHER" id="PTHR47861">
    <property type="entry name" value="FKBP-TYPE PEPTIDYL-PROLYL CIS-TRANS ISOMERASE SLYD"/>
    <property type="match status" value="1"/>
</dbReference>
<dbReference type="GO" id="GO:0003755">
    <property type="term" value="F:peptidyl-prolyl cis-trans isomerase activity"/>
    <property type="evidence" value="ECO:0007669"/>
    <property type="project" value="UniProtKB-UniRule"/>
</dbReference>